<dbReference type="Pfam" id="PF21308">
    <property type="entry name" value="C3_CUB2"/>
    <property type="match status" value="1"/>
</dbReference>
<sequence length="53" mass="6113">ATFMVFQALAQYQKDVPDHKDLNLEVSIELPSRNSLIKHTILWESASLLRSEE</sequence>
<feature type="domain" description="Complement component 3 CUB" evidence="1">
    <location>
        <begin position="21"/>
        <end position="53"/>
    </location>
</feature>
<gene>
    <name evidence="2" type="ORF">LYPA_23C022877</name>
</gene>
<dbReference type="Gene3D" id="2.20.210.20">
    <property type="match status" value="1"/>
</dbReference>
<dbReference type="InterPro" id="IPR048848">
    <property type="entry name" value="C3_CUB2"/>
</dbReference>
<protein>
    <submittedName>
        <fullName evidence="2">Complement c3 alpha chain</fullName>
    </submittedName>
</protein>
<accession>A0A485NYW4</accession>
<keyword evidence="3" id="KW-1185">Reference proteome</keyword>
<evidence type="ECO:0000313" key="3">
    <source>
        <dbReference type="Proteomes" id="UP000386466"/>
    </source>
</evidence>
<dbReference type="EMBL" id="CAAGRJ010023237">
    <property type="protein sequence ID" value="VFV36816.1"/>
    <property type="molecule type" value="Genomic_DNA"/>
</dbReference>
<feature type="non-terminal residue" evidence="2">
    <location>
        <position position="53"/>
    </location>
</feature>
<dbReference type="AlphaFoldDB" id="A0A485NYW4"/>
<proteinExistence type="predicted"/>
<feature type="non-terminal residue" evidence="2">
    <location>
        <position position="1"/>
    </location>
</feature>
<reference evidence="2 3" key="1">
    <citation type="submission" date="2019-01" db="EMBL/GenBank/DDBJ databases">
        <authorList>
            <person name="Alioto T."/>
            <person name="Alioto T."/>
        </authorList>
    </citation>
    <scope>NUCLEOTIDE SEQUENCE [LARGE SCALE GENOMIC DNA]</scope>
</reference>
<dbReference type="Proteomes" id="UP000386466">
    <property type="component" value="Unassembled WGS sequence"/>
</dbReference>
<name>A0A485NYW4_LYNPA</name>
<evidence type="ECO:0000259" key="1">
    <source>
        <dbReference type="Pfam" id="PF21308"/>
    </source>
</evidence>
<evidence type="ECO:0000313" key="2">
    <source>
        <dbReference type="EMBL" id="VFV36816.1"/>
    </source>
</evidence>
<organism evidence="2 3">
    <name type="scientific">Lynx pardinus</name>
    <name type="common">Iberian lynx</name>
    <name type="synonym">Felis pardina</name>
    <dbReference type="NCBI Taxonomy" id="191816"/>
    <lineage>
        <taxon>Eukaryota</taxon>
        <taxon>Metazoa</taxon>
        <taxon>Chordata</taxon>
        <taxon>Craniata</taxon>
        <taxon>Vertebrata</taxon>
        <taxon>Euteleostomi</taxon>
        <taxon>Mammalia</taxon>
        <taxon>Eutheria</taxon>
        <taxon>Laurasiatheria</taxon>
        <taxon>Carnivora</taxon>
        <taxon>Feliformia</taxon>
        <taxon>Felidae</taxon>
        <taxon>Felinae</taxon>
        <taxon>Lynx</taxon>
    </lineage>
</organism>